<dbReference type="EMBL" id="ML976621">
    <property type="protein sequence ID" value="KAF1840040.1"/>
    <property type="molecule type" value="Genomic_DNA"/>
</dbReference>
<dbReference type="Proteomes" id="UP000800039">
    <property type="component" value="Unassembled WGS sequence"/>
</dbReference>
<proteinExistence type="predicted"/>
<evidence type="ECO:0008006" key="5">
    <source>
        <dbReference type="Google" id="ProtNLM"/>
    </source>
</evidence>
<evidence type="ECO:0000256" key="2">
    <source>
        <dbReference type="SAM" id="MobiDB-lite"/>
    </source>
</evidence>
<feature type="compositionally biased region" description="Low complexity" evidence="2">
    <location>
        <begin position="17"/>
        <end position="54"/>
    </location>
</feature>
<feature type="repeat" description="WD" evidence="1">
    <location>
        <begin position="474"/>
        <end position="506"/>
    </location>
</feature>
<keyword evidence="4" id="KW-1185">Reference proteome</keyword>
<dbReference type="InterPro" id="IPR015943">
    <property type="entry name" value="WD40/YVTN_repeat-like_dom_sf"/>
</dbReference>
<dbReference type="AlphaFoldDB" id="A0A9P4G7B3"/>
<dbReference type="PROSITE" id="PS50082">
    <property type="entry name" value="WD_REPEATS_2"/>
    <property type="match status" value="1"/>
</dbReference>
<dbReference type="GeneID" id="63846942"/>
<sequence>MASPHLLSPAQDEHNWSAPHTLTTTTTSTTTHMHTATSTATYPPSPNASAAAVTLATFSDSRPPTSHGEEDEEDVDDHDFDQDHSGGISLADFQQYMDTAISTTYTMDEDEDGTGQLQSDMAQFHPWSFPTPNSTLDMFDPPAPYHMPNIYPTGPPVLMSHMSSSEHSLEPQPTQQETHLSIHDMASFEPITSFFNRIVPEKPTVPGLDLIQVPKSITRHDLHGDRYDYQGIDWSVRNTTRAAVRAKRVEAESRRLLPSLKEVRKWIPTTPNTDNFFQFRRNNTTHRAVFPHFQLRNILAATSRNDIFYAAGHRVFRTDAEGTPADVVIDLSKCRPTNQHQDSAVTTIATTDHVLIAGAFEGEYTITNLSSTYDSPCTVGSTIDVHVEHKSRIVNHMHLFESRTTYTPQAVLCSNDHRLRILDCATNTLTHSFHYPAAVNCSATSPNGRMRVVVGDFQETLITNAETGKPFETLNSHTDDAFACAWADDGIHVATAAQDSTIVVWDARYWERPLTVLTSELSVPRSLRFSPVGSGPRVLIAAEADDYINVINAQTFESKQVFDFFGPIGGVTFTPDGQSLFIANGERRFGGIFELDRTGWAEKTARRKSWDNPEWDDITTDWAHESALNDYERMVGGSMGRQRRHVDLGQLVV</sequence>
<dbReference type="InterPro" id="IPR036322">
    <property type="entry name" value="WD40_repeat_dom_sf"/>
</dbReference>
<keyword evidence="1" id="KW-0853">WD repeat</keyword>
<evidence type="ECO:0000313" key="3">
    <source>
        <dbReference type="EMBL" id="KAF1840040.1"/>
    </source>
</evidence>
<accession>A0A9P4G7B3</accession>
<dbReference type="PANTHER" id="PTHR43991:SF12">
    <property type="entry name" value="WD REPEAT PROTEIN (AFU_ORTHOLOGUE AFUA_8G05640)"/>
    <property type="match status" value="1"/>
</dbReference>
<dbReference type="RefSeq" id="XP_040782603.1">
    <property type="nucleotide sequence ID" value="XM_040929690.1"/>
</dbReference>
<gene>
    <name evidence="3" type="ORF">K460DRAFT_297213</name>
</gene>
<reference evidence="3" key="1">
    <citation type="submission" date="2020-01" db="EMBL/GenBank/DDBJ databases">
        <authorList>
            <consortium name="DOE Joint Genome Institute"/>
            <person name="Haridas S."/>
            <person name="Albert R."/>
            <person name="Binder M."/>
            <person name="Bloem J."/>
            <person name="Labutti K."/>
            <person name="Salamov A."/>
            <person name="Andreopoulos B."/>
            <person name="Baker S.E."/>
            <person name="Barry K."/>
            <person name="Bills G."/>
            <person name="Bluhm B.H."/>
            <person name="Cannon C."/>
            <person name="Castanera R."/>
            <person name="Culley D.E."/>
            <person name="Daum C."/>
            <person name="Ezra D."/>
            <person name="Gonzalez J.B."/>
            <person name="Henrissat B."/>
            <person name="Kuo A."/>
            <person name="Liang C."/>
            <person name="Lipzen A."/>
            <person name="Lutzoni F."/>
            <person name="Magnuson J."/>
            <person name="Mondo S."/>
            <person name="Nolan M."/>
            <person name="Ohm R."/>
            <person name="Pangilinan J."/>
            <person name="Park H.-J."/>
            <person name="Ramirez L."/>
            <person name="Alfaro M."/>
            <person name="Sun H."/>
            <person name="Tritt A."/>
            <person name="Yoshinaga Y."/>
            <person name="Zwiers L.-H."/>
            <person name="Turgeon B.G."/>
            <person name="Goodwin S.B."/>
            <person name="Spatafora J.W."/>
            <person name="Crous P.W."/>
            <person name="Grigoriev I.V."/>
        </authorList>
    </citation>
    <scope>NUCLEOTIDE SEQUENCE</scope>
    <source>
        <strain evidence="3">CBS 394.84</strain>
    </source>
</reference>
<feature type="compositionally biased region" description="Acidic residues" evidence="2">
    <location>
        <begin position="69"/>
        <end position="80"/>
    </location>
</feature>
<evidence type="ECO:0000313" key="4">
    <source>
        <dbReference type="Proteomes" id="UP000800039"/>
    </source>
</evidence>
<feature type="region of interest" description="Disordered" evidence="2">
    <location>
        <begin position="1"/>
        <end position="89"/>
    </location>
</feature>
<evidence type="ECO:0000256" key="1">
    <source>
        <dbReference type="PROSITE-ProRule" id="PRU00221"/>
    </source>
</evidence>
<dbReference type="InterPro" id="IPR001680">
    <property type="entry name" value="WD40_rpt"/>
</dbReference>
<dbReference type="SUPFAM" id="SSF50978">
    <property type="entry name" value="WD40 repeat-like"/>
    <property type="match status" value="1"/>
</dbReference>
<protein>
    <recommendedName>
        <fullName evidence="5">WD40 repeat-like protein</fullName>
    </recommendedName>
</protein>
<name>A0A9P4G7B3_9PLEO</name>
<dbReference type="PANTHER" id="PTHR43991">
    <property type="entry name" value="WD REPEAT PROTEIN (AFU_ORTHOLOGUE AFUA_8G05640)-RELATED"/>
    <property type="match status" value="1"/>
</dbReference>
<dbReference type="OrthoDB" id="20669at2759"/>
<dbReference type="Gene3D" id="2.130.10.10">
    <property type="entry name" value="YVTN repeat-like/Quinoprotein amine dehydrogenase"/>
    <property type="match status" value="1"/>
</dbReference>
<dbReference type="Pfam" id="PF00400">
    <property type="entry name" value="WD40"/>
    <property type="match status" value="1"/>
</dbReference>
<organism evidence="3 4">
    <name type="scientific">Cucurbitaria berberidis CBS 394.84</name>
    <dbReference type="NCBI Taxonomy" id="1168544"/>
    <lineage>
        <taxon>Eukaryota</taxon>
        <taxon>Fungi</taxon>
        <taxon>Dikarya</taxon>
        <taxon>Ascomycota</taxon>
        <taxon>Pezizomycotina</taxon>
        <taxon>Dothideomycetes</taxon>
        <taxon>Pleosporomycetidae</taxon>
        <taxon>Pleosporales</taxon>
        <taxon>Pleosporineae</taxon>
        <taxon>Cucurbitariaceae</taxon>
        <taxon>Cucurbitaria</taxon>
    </lineage>
</organism>
<dbReference type="PROSITE" id="PS50294">
    <property type="entry name" value="WD_REPEATS_REGION"/>
    <property type="match status" value="1"/>
</dbReference>
<comment type="caution">
    <text evidence="3">The sequence shown here is derived from an EMBL/GenBank/DDBJ whole genome shotgun (WGS) entry which is preliminary data.</text>
</comment>
<dbReference type="SMART" id="SM00320">
    <property type="entry name" value="WD40"/>
    <property type="match status" value="2"/>
</dbReference>